<protein>
    <submittedName>
        <fullName evidence="4">RBBP8 N-terminal-like protein</fullName>
    </submittedName>
</protein>
<feature type="compositionally biased region" description="Basic residues" evidence="2">
    <location>
        <begin position="323"/>
        <end position="338"/>
    </location>
</feature>
<feature type="compositionally biased region" description="Basic and acidic residues" evidence="2">
    <location>
        <begin position="351"/>
        <end position="399"/>
    </location>
</feature>
<evidence type="ECO:0000313" key="4">
    <source>
        <dbReference type="EMBL" id="KAF6715052.1"/>
    </source>
</evidence>
<feature type="compositionally biased region" description="Basic and acidic residues" evidence="2">
    <location>
        <begin position="549"/>
        <end position="582"/>
    </location>
</feature>
<evidence type="ECO:0000259" key="3">
    <source>
        <dbReference type="Pfam" id="PF10482"/>
    </source>
</evidence>
<feature type="region of interest" description="Disordered" evidence="2">
    <location>
        <begin position="191"/>
        <end position="221"/>
    </location>
</feature>
<evidence type="ECO:0000256" key="2">
    <source>
        <dbReference type="SAM" id="MobiDB-lite"/>
    </source>
</evidence>
<feature type="region of interest" description="Disordered" evidence="2">
    <location>
        <begin position="130"/>
        <end position="175"/>
    </location>
</feature>
<keyword evidence="1" id="KW-0175">Coiled coil</keyword>
<dbReference type="AlphaFoldDB" id="A0A834F1P2"/>
<gene>
    <name evidence="4" type="ORF">FQA47_007935</name>
</gene>
<dbReference type="EMBL" id="WKFB01001176">
    <property type="protein sequence ID" value="KAF6715052.1"/>
    <property type="molecule type" value="Genomic_DNA"/>
</dbReference>
<feature type="compositionally biased region" description="Polar residues" evidence="2">
    <location>
        <begin position="503"/>
        <end position="524"/>
    </location>
</feature>
<dbReference type="Pfam" id="PF10482">
    <property type="entry name" value="CtIP_N"/>
    <property type="match status" value="1"/>
</dbReference>
<dbReference type="InterPro" id="IPR033316">
    <property type="entry name" value="RBBP8-like"/>
</dbReference>
<dbReference type="PANTHER" id="PTHR15107">
    <property type="entry name" value="RETINOBLASTOMA BINDING PROTEIN 8"/>
    <property type="match status" value="1"/>
</dbReference>
<dbReference type="Proteomes" id="UP000646548">
    <property type="component" value="Unassembled WGS sequence"/>
</dbReference>
<dbReference type="GO" id="GO:0003684">
    <property type="term" value="F:damaged DNA binding"/>
    <property type="evidence" value="ECO:0007669"/>
    <property type="project" value="TreeGrafter"/>
</dbReference>
<accession>A0A834F1P2</accession>
<reference evidence="4" key="1">
    <citation type="journal article" name="BMC Genomics">
        <title>Long-read sequencing and de novo genome assembly of marine medaka (Oryzias melastigma).</title>
        <authorList>
            <person name="Liang P."/>
            <person name="Saqib H.S.A."/>
            <person name="Ni X."/>
            <person name="Shen Y."/>
        </authorList>
    </citation>
    <scope>NUCLEOTIDE SEQUENCE</scope>
    <source>
        <strain evidence="4">Bigg-433</strain>
    </source>
</reference>
<feature type="coiled-coil region" evidence="1">
    <location>
        <begin position="101"/>
        <end position="128"/>
    </location>
</feature>
<dbReference type="GO" id="GO:0010792">
    <property type="term" value="P:DNA double-strand break processing involved in repair via single-strand annealing"/>
    <property type="evidence" value="ECO:0007669"/>
    <property type="project" value="TreeGrafter"/>
</dbReference>
<dbReference type="InterPro" id="IPR019518">
    <property type="entry name" value="CtIP_N"/>
</dbReference>
<proteinExistence type="predicted"/>
<name>A0A834F1P2_ORYME</name>
<organism evidence="4 5">
    <name type="scientific">Oryzias melastigma</name>
    <name type="common">Marine medaka</name>
    <dbReference type="NCBI Taxonomy" id="30732"/>
    <lineage>
        <taxon>Eukaryota</taxon>
        <taxon>Metazoa</taxon>
        <taxon>Chordata</taxon>
        <taxon>Craniata</taxon>
        <taxon>Vertebrata</taxon>
        <taxon>Euteleostomi</taxon>
        <taxon>Actinopterygii</taxon>
        <taxon>Neopterygii</taxon>
        <taxon>Teleostei</taxon>
        <taxon>Neoteleostei</taxon>
        <taxon>Acanthomorphata</taxon>
        <taxon>Ovalentaria</taxon>
        <taxon>Atherinomorphae</taxon>
        <taxon>Beloniformes</taxon>
        <taxon>Adrianichthyidae</taxon>
        <taxon>Oryziinae</taxon>
        <taxon>Oryzias</taxon>
    </lineage>
</organism>
<feature type="compositionally biased region" description="Polar residues" evidence="2">
    <location>
        <begin position="135"/>
        <end position="168"/>
    </location>
</feature>
<evidence type="ECO:0000313" key="5">
    <source>
        <dbReference type="Proteomes" id="UP000646548"/>
    </source>
</evidence>
<comment type="caution">
    <text evidence="4">The sequence shown here is derived from an EMBL/GenBank/DDBJ whole genome shotgun (WGS) entry which is preliminary data.</text>
</comment>
<feature type="region of interest" description="Disordered" evidence="2">
    <location>
        <begin position="319"/>
        <end position="485"/>
    </location>
</feature>
<feature type="region of interest" description="Disordered" evidence="2">
    <location>
        <begin position="503"/>
        <end position="582"/>
    </location>
</feature>
<feature type="domain" description="DNA endonuclease Ctp1 N-terminal" evidence="3">
    <location>
        <begin position="4"/>
        <end position="122"/>
    </location>
</feature>
<feature type="coiled-coil region" evidence="1">
    <location>
        <begin position="12"/>
        <end position="67"/>
    </location>
</feature>
<evidence type="ECO:0000256" key="1">
    <source>
        <dbReference type="SAM" id="Coils"/>
    </source>
</evidence>
<feature type="compositionally biased region" description="Basic and acidic residues" evidence="2">
    <location>
        <begin position="450"/>
        <end position="475"/>
    </location>
</feature>
<sequence length="582" mass="65329">MESFSDMLRKLQEAHEREVEGWQGKVRELSNKKGCDSKRMEELFNRNQQMKEQQRMLTENIRTLENRLRAGLCDRCTVTQEVAKRRQQEFEASQIQSLQHISILAGEMTNLKKEILKLKDENRSLRAALNRGSADLSSSAEHKTNGSPDQSPRSRSINLISPTPSRTALQPADGDVVIKVEADQRREEIECRELKGSSHSSFEVVKPRSSPAWRTDSSLAQAAEKRAQSTEVLDQHPGILLQPHRRNSSPVSGVEVKPRRPVVPIPCHPQPINSSSVSLPWALSESSNWANVAAMVSNRQMPNSSRLQLPHFPNLIAPPHQLTPRKHGFSPSWHKHSIPQHPSKEPTMVCKFRDTKEHADNIPKPPEKKDPPPYKADRVPREVTRDAPDGPLDLSDRGKLNPNQKSVDEASQGEGRVQGSSDEDGRTRIPASPPSLCGFPSSHSAPQTQKNHESEHKNGVTKEQEQKEEVMKRTEQSNAKKVPLSLRPAVVMLETLNSALQKQESLSSNGKLTKMSSPANVVDSSSDEQDENLSSCARESAPNGKRKRTTLENETDRDTDKNNIQPERRIKIRLRPEERSPS</sequence>
<dbReference type="PANTHER" id="PTHR15107:SF3">
    <property type="entry name" value="RBBP8 N-TERMINAL-LIKE PROTEIN"/>
    <property type="match status" value="1"/>
</dbReference>